<dbReference type="SMART" id="SM00672">
    <property type="entry name" value="CAP10"/>
    <property type="match status" value="1"/>
</dbReference>
<evidence type="ECO:0000259" key="1">
    <source>
        <dbReference type="SMART" id="SM00672"/>
    </source>
</evidence>
<reference evidence="2 3" key="1">
    <citation type="journal article" date="2020" name="bioRxiv">
        <title>Sequence and annotation of 42 cannabis genomes reveals extensive copy number variation in cannabinoid synthesis and pathogen resistance genes.</title>
        <authorList>
            <person name="Mckernan K.J."/>
            <person name="Helbert Y."/>
            <person name="Kane L.T."/>
            <person name="Ebling H."/>
            <person name="Zhang L."/>
            <person name="Liu B."/>
            <person name="Eaton Z."/>
            <person name="Mclaughlin S."/>
            <person name="Kingan S."/>
            <person name="Baybayan P."/>
            <person name="Concepcion G."/>
            <person name="Jordan M."/>
            <person name="Riva A."/>
            <person name="Barbazuk W."/>
            <person name="Harkins T."/>
        </authorList>
    </citation>
    <scope>NUCLEOTIDE SEQUENCE [LARGE SCALE GENOMIC DNA]</scope>
    <source>
        <strain evidence="3">cv. Jamaican Lion 4</strain>
        <tissue evidence="2">Leaf</tissue>
    </source>
</reference>
<organism evidence="2 3">
    <name type="scientific">Cannabis sativa</name>
    <name type="common">Hemp</name>
    <name type="synonym">Marijuana</name>
    <dbReference type="NCBI Taxonomy" id="3483"/>
    <lineage>
        <taxon>Eukaryota</taxon>
        <taxon>Viridiplantae</taxon>
        <taxon>Streptophyta</taxon>
        <taxon>Embryophyta</taxon>
        <taxon>Tracheophyta</taxon>
        <taxon>Spermatophyta</taxon>
        <taxon>Magnoliopsida</taxon>
        <taxon>eudicotyledons</taxon>
        <taxon>Gunneridae</taxon>
        <taxon>Pentapetalae</taxon>
        <taxon>rosids</taxon>
        <taxon>fabids</taxon>
        <taxon>Rosales</taxon>
        <taxon>Cannabaceae</taxon>
        <taxon>Cannabis</taxon>
    </lineage>
</organism>
<protein>
    <recommendedName>
        <fullName evidence="1">Glycosyl transferase CAP10 domain-containing protein</fullName>
    </recommendedName>
</protein>
<accession>A0A7J6HYZ2</accession>
<dbReference type="Proteomes" id="UP000583929">
    <property type="component" value="Unassembled WGS sequence"/>
</dbReference>
<comment type="caution">
    <text evidence="2">The sequence shown here is derived from an EMBL/GenBank/DDBJ whole genome shotgun (WGS) entry which is preliminary data.</text>
</comment>
<dbReference type="EMBL" id="JAATIQ010000019">
    <property type="protein sequence ID" value="KAF4400205.1"/>
    <property type="molecule type" value="Genomic_DNA"/>
</dbReference>
<evidence type="ECO:0000313" key="2">
    <source>
        <dbReference type="EMBL" id="KAF4400205.1"/>
    </source>
</evidence>
<dbReference type="InterPro" id="IPR051091">
    <property type="entry name" value="O-Glucosyltr/Glycosyltrsf_90"/>
</dbReference>
<dbReference type="InterPro" id="IPR006598">
    <property type="entry name" value="CAP10"/>
</dbReference>
<evidence type="ECO:0000313" key="3">
    <source>
        <dbReference type="Proteomes" id="UP000583929"/>
    </source>
</evidence>
<dbReference type="PANTHER" id="PTHR12203">
    <property type="entry name" value="KDEL LYS-ASP-GLU-LEU CONTAINING - RELATED"/>
    <property type="match status" value="1"/>
</dbReference>
<dbReference type="PANTHER" id="PTHR12203:SF99">
    <property type="entry name" value="OS04G0534100 PROTEIN"/>
    <property type="match status" value="1"/>
</dbReference>
<proteinExistence type="predicted"/>
<dbReference type="Pfam" id="PF05686">
    <property type="entry name" value="Glyco_transf_90"/>
    <property type="match status" value="2"/>
</dbReference>
<gene>
    <name evidence="2" type="ORF">G4B88_019414</name>
</gene>
<name>A0A7J6HYZ2_CANSA</name>
<feature type="domain" description="Glycosyl transferase CAP10" evidence="1">
    <location>
        <begin position="468"/>
        <end position="659"/>
    </location>
</feature>
<dbReference type="AlphaFoldDB" id="A0A7J6HYZ2"/>
<keyword evidence="3" id="KW-1185">Reference proteome</keyword>
<sequence>MDLNIPSKSVIFHKPNLDFAQFNGPLDDVEHIPNLGLLLSNAWIFHINGLVDHKGHTIFMSLPILNARRAQASKGKPLELKMEGRDAQSLMLVDRQFREARELRLEEPRKRSMMTSWLLKTARRWPEACPHMRHELCSGNDDKLLIFATCLVEVVWKCKNEYLFQDSMPDVKRVLLAILKGVEEYGNALLDETSTLEQSIVDVIAVCASSTFWDMRLQVDASVLDGLVGTRLIQCDVDDGVAITLMLNWWRFSQPCNLRSRKIVAPCSLSRTPPRQLRLYLQESYLLLGARTLFLENFSRYSVVFMPCVENSVADRLACLAKVKRFCARKKNDIFLKESLSSLPFRNPHPPQNQTKINIPINCTTYGIIASCPSNYSTAYNPNLDQDHPLSPTCPDYFRWIYEDLKPWAQTGVTKDMVEKAETMSLANFRLVIVKGKAYVEFYRHSFQSRDIFTLWGILQLLRRYPGRVPDLDLMFNCGDLPIVQPEIDIKPWVPLLKEIKEGNKKKNWMKRKPYAYWKGNPGVSLNRQDLFKCKASPLHDWKARLYAQDWDRAARRGYKKSNLAKQCTHRFKIYIEGNAWSVSHKYILSCNSVTLTVKPRYYDFFARALIPRHHYWPIKAQKIGERGSKFIEEELKMEYVYDFMLNILTEYAKLLTYKPTIPPRATELCSEAMACEANGLAQEFMMESMERSPTHTIPCTMPPPYNVSSLASFLEKKNTLIKEVEGVMCYGRGHMKK</sequence>